<evidence type="ECO:0000256" key="1">
    <source>
        <dbReference type="ARBA" id="ARBA00022750"/>
    </source>
</evidence>
<protein>
    <submittedName>
        <fullName evidence="2">Retrovirus-related Pol polyprotein from transposon</fullName>
    </submittedName>
</protein>
<dbReference type="InterPro" id="IPR032567">
    <property type="entry name" value="RTL1-rel"/>
</dbReference>
<dbReference type="AlphaFoldDB" id="A0A9P6H212"/>
<keyword evidence="1" id="KW-0064">Aspartyl protease</keyword>
<comment type="caution">
    <text evidence="2">The sequence shown here is derived from an EMBL/GenBank/DDBJ whole genome shotgun (WGS) entry which is preliminary data.</text>
</comment>
<dbReference type="InterPro" id="IPR021109">
    <property type="entry name" value="Peptidase_aspartic_dom_sf"/>
</dbReference>
<sequence>MFYPNQQLATAQEKINIQFRNERIDDPQIFLGDMMEYIELAGSDENRCKWVFKTALKEEGEAWYRASGVGLSFGELVEAFKKRFLSRTMIKVNIDRISRTKYQGGSLLYYLDLIAGIARRGGIPEDVLVAFAISGIPQHIADMTTLNAKEGLNWNELYSICERLQVSRGFNEGISDSVGQDTGVNRIMRQNTHRRHVICFLCKKPGHRVDSCYLNPKYKNTKPREQRRNVREVESEIQEYRLEEEEPEENKSFRSYRVFDINNIYRGPWLTAKIEDTDRTLKCLVDSGADVNLIRPEKILDIVKLSKTNITLRTAKNSRMRTLGRCNLKLKIEGQALEGDFIVTEDIKTGCILGLPLLNKYKAELKFGYKFECKIGADKKESKLGSHRIFTKGDTPVMAPLYKLGPEKEKLASEFIDKYLKEGIIRPSKSPWRSPVTIAPKKEEKGRFCIDYRRLNDITVRDAYPMPRVEQNTLVRWMRNQGIIRLIWTRGIWRRQLLRVGRGCLSLQKCPLD</sequence>
<keyword evidence="1" id="KW-0378">Hydrolase</keyword>
<dbReference type="EMBL" id="SBJO01000077">
    <property type="protein sequence ID" value="KAF9763393.1"/>
    <property type="molecule type" value="Genomic_DNA"/>
</dbReference>
<dbReference type="SUPFAM" id="SSF56672">
    <property type="entry name" value="DNA/RNA polymerases"/>
    <property type="match status" value="1"/>
</dbReference>
<dbReference type="GO" id="GO:0003676">
    <property type="term" value="F:nucleic acid binding"/>
    <property type="evidence" value="ECO:0007669"/>
    <property type="project" value="InterPro"/>
</dbReference>
<dbReference type="InterPro" id="IPR036875">
    <property type="entry name" value="Znf_CCHC_sf"/>
</dbReference>
<dbReference type="PROSITE" id="PS00141">
    <property type="entry name" value="ASP_PROTEASE"/>
    <property type="match status" value="1"/>
</dbReference>
<dbReference type="SUPFAM" id="SSF57756">
    <property type="entry name" value="Retrovirus zinc finger-like domains"/>
    <property type="match status" value="1"/>
</dbReference>
<dbReference type="PANTHER" id="PTHR15503">
    <property type="entry name" value="LDOC1 RELATED"/>
    <property type="match status" value="1"/>
</dbReference>
<evidence type="ECO:0000313" key="2">
    <source>
        <dbReference type="EMBL" id="KAF9763393.1"/>
    </source>
</evidence>
<dbReference type="Gene3D" id="2.40.70.10">
    <property type="entry name" value="Acid Proteases"/>
    <property type="match status" value="1"/>
</dbReference>
<keyword evidence="1" id="KW-0645">Protease</keyword>
<dbReference type="GO" id="GO:0006508">
    <property type="term" value="P:proteolysis"/>
    <property type="evidence" value="ECO:0007669"/>
    <property type="project" value="InterPro"/>
</dbReference>
<dbReference type="InterPro" id="IPR001969">
    <property type="entry name" value="Aspartic_peptidase_AS"/>
</dbReference>
<dbReference type="Gene3D" id="3.10.10.10">
    <property type="entry name" value="HIV Type 1 Reverse Transcriptase, subunit A, domain 1"/>
    <property type="match status" value="1"/>
</dbReference>
<organism evidence="2 3">
    <name type="scientific">Nosema granulosis</name>
    <dbReference type="NCBI Taxonomy" id="83296"/>
    <lineage>
        <taxon>Eukaryota</taxon>
        <taxon>Fungi</taxon>
        <taxon>Fungi incertae sedis</taxon>
        <taxon>Microsporidia</taxon>
        <taxon>Nosematidae</taxon>
        <taxon>Nosema</taxon>
    </lineage>
</organism>
<dbReference type="Proteomes" id="UP000740883">
    <property type="component" value="Unassembled WGS sequence"/>
</dbReference>
<dbReference type="SUPFAM" id="SSF50630">
    <property type="entry name" value="Acid proteases"/>
    <property type="match status" value="1"/>
</dbReference>
<dbReference type="CDD" id="cd00303">
    <property type="entry name" value="retropepsin_like"/>
    <property type="match status" value="1"/>
</dbReference>
<dbReference type="GO" id="GO:0008270">
    <property type="term" value="F:zinc ion binding"/>
    <property type="evidence" value="ECO:0007669"/>
    <property type="project" value="InterPro"/>
</dbReference>
<dbReference type="GO" id="GO:0004190">
    <property type="term" value="F:aspartic-type endopeptidase activity"/>
    <property type="evidence" value="ECO:0007669"/>
    <property type="project" value="UniProtKB-KW"/>
</dbReference>
<evidence type="ECO:0000313" key="3">
    <source>
        <dbReference type="Proteomes" id="UP000740883"/>
    </source>
</evidence>
<proteinExistence type="predicted"/>
<gene>
    <name evidence="2" type="primary">pol_155</name>
    <name evidence="2" type="ORF">NGRA_1291</name>
</gene>
<dbReference type="OrthoDB" id="2435678at2759"/>
<dbReference type="InterPro" id="IPR043502">
    <property type="entry name" value="DNA/RNA_pol_sf"/>
</dbReference>
<name>A0A9P6H212_9MICR</name>
<reference evidence="2 3" key="1">
    <citation type="journal article" date="2020" name="Genome Biol. Evol.">
        <title>Comparative genomics of strictly vertically transmitted, feminizing microsporidia endosymbionts of amphipod crustaceans.</title>
        <authorList>
            <person name="Cormier A."/>
            <person name="Chebbi M.A."/>
            <person name="Giraud I."/>
            <person name="Wattier R."/>
            <person name="Teixeira M."/>
            <person name="Gilbert C."/>
            <person name="Rigaud T."/>
            <person name="Cordaux R."/>
        </authorList>
    </citation>
    <scope>NUCLEOTIDE SEQUENCE [LARGE SCALE GENOMIC DNA]</scope>
    <source>
        <strain evidence="2 3">Ou3-Ou53</strain>
    </source>
</reference>
<dbReference type="PANTHER" id="PTHR15503:SF22">
    <property type="entry name" value="TRANSPOSON TY3-I GAG POLYPROTEIN"/>
    <property type="match status" value="1"/>
</dbReference>
<accession>A0A9P6H212</accession>
<keyword evidence="3" id="KW-1185">Reference proteome</keyword>